<dbReference type="InterPro" id="IPR036927">
    <property type="entry name" value="Cyt_c_oxase-like_su1_sf"/>
</dbReference>
<dbReference type="GO" id="GO:0006119">
    <property type="term" value="P:oxidative phosphorylation"/>
    <property type="evidence" value="ECO:0007669"/>
    <property type="project" value="UniProtKB-UniPathway"/>
</dbReference>
<evidence type="ECO:0000256" key="17">
    <source>
        <dbReference type="RuleBase" id="RU000370"/>
    </source>
</evidence>
<dbReference type="GO" id="GO:0020037">
    <property type="term" value="F:heme binding"/>
    <property type="evidence" value="ECO:0007669"/>
    <property type="project" value="InterPro"/>
</dbReference>
<feature type="transmembrane region" description="Helical" evidence="18">
    <location>
        <begin position="301"/>
        <end position="322"/>
    </location>
</feature>
<dbReference type="PROSITE" id="PS00077">
    <property type="entry name" value="COX1_CUB"/>
    <property type="match status" value="1"/>
</dbReference>
<keyword evidence="7 17" id="KW-0679">Respiratory chain</keyword>
<protein>
    <recommendedName>
        <fullName evidence="18">Cytochrome c oxidase subunit 1</fullName>
        <ecNumber evidence="18">7.1.1.9</ecNumber>
    </recommendedName>
</protein>
<keyword evidence="10" id="KW-1278">Translocase</keyword>
<evidence type="ECO:0000256" key="14">
    <source>
        <dbReference type="ARBA" id="ARBA00023008"/>
    </source>
</evidence>
<dbReference type="GO" id="GO:0005886">
    <property type="term" value="C:plasma membrane"/>
    <property type="evidence" value="ECO:0007669"/>
    <property type="project" value="UniProtKB-SubCell"/>
</dbReference>
<dbReference type="Pfam" id="PF00115">
    <property type="entry name" value="COX1"/>
    <property type="match status" value="1"/>
</dbReference>
<comment type="subcellular location">
    <subcellularLocation>
        <location evidence="1 18">Cell membrane</location>
        <topology evidence="1 18">Multi-pass membrane protein</topology>
    </subcellularLocation>
</comment>
<evidence type="ECO:0000256" key="15">
    <source>
        <dbReference type="ARBA" id="ARBA00023136"/>
    </source>
</evidence>
<name>A0A2P7ARW5_9HYPH</name>
<keyword evidence="6 17" id="KW-0349">Heme</keyword>
<dbReference type="NCBIfam" id="TIGR02891">
    <property type="entry name" value="CtaD_CoxA"/>
    <property type="match status" value="1"/>
</dbReference>
<evidence type="ECO:0000256" key="16">
    <source>
        <dbReference type="ARBA" id="ARBA00047816"/>
    </source>
</evidence>
<feature type="transmembrane region" description="Helical" evidence="18">
    <location>
        <begin position="481"/>
        <end position="503"/>
    </location>
</feature>
<comment type="caution">
    <text evidence="20">The sequence shown here is derived from an EMBL/GenBank/DDBJ whole genome shotgun (WGS) entry which is preliminary data.</text>
</comment>
<evidence type="ECO:0000259" key="19">
    <source>
        <dbReference type="PROSITE" id="PS50855"/>
    </source>
</evidence>
<keyword evidence="4 17" id="KW-0813">Transport</keyword>
<sequence>MKDTSPPVTSGLRDTELDDATLDRLLKKTWETPKGLYGWLATVDHKAIGRRYIVTAFIFFLLAGLAAVAMRLQLAVPENQLVGPDLYNQLFTMHGTTMMFLFAVPIMEAFGVYLVPLMIGTRNIAFPRLNAFSYWVYLSGGIMLWVAFALNTGADAGWFSYVPLAGPEFGVGKRSDFWAQMVTFTEVAGLAVAVEIIATIFKQRAPGMSLDRIPIFVWSMLVTSFVILFAMPAVMIASTMLILDRLVGTHFFNPAEGGDALLWQHLFWFFGHPEVYIIFIPATGFVSAIIPTFVRRPMFGHLAIVLALISIGFLSFGLWVHHMFATGLPQLGESFFTASSMAIAIPSGLQIFCWIATIWGGRPIFKTPMLFVLGFIVTFVLGGLTGVMVASVPLDLQVHDTYFVVAHFHYVLVGGAVFPLLGAVHYWYPKVTGRMMGEQLGLWSFALIFIGFNATFFPMHILGLQGMPRRVYTYMPETGWAGTNLFVSLSSSLLVAGLILFAWNAVKSLKSGAAAGDNPWDAPTLEWATSSPPRSYNFSRIPVVSHREPLWAQRQFLDVVSGLRVDARELVSGTVADAAPQLREPSVDNSIWPFLSALAVGATFIGSIFTPWAVVWGGIPIAIGLIGWFWPKGNPEDEE</sequence>
<keyword evidence="12 18" id="KW-1133">Transmembrane helix</keyword>
<dbReference type="Proteomes" id="UP000241158">
    <property type="component" value="Unassembled WGS sequence"/>
</dbReference>
<evidence type="ECO:0000256" key="12">
    <source>
        <dbReference type="ARBA" id="ARBA00022989"/>
    </source>
</evidence>
<dbReference type="PRINTS" id="PR01165">
    <property type="entry name" value="CYCOXIDASEI"/>
</dbReference>
<organism evidence="20 21">
    <name type="scientific">Phyllobacterium endophyticum</name>
    <dbReference type="NCBI Taxonomy" id="1149773"/>
    <lineage>
        <taxon>Bacteria</taxon>
        <taxon>Pseudomonadati</taxon>
        <taxon>Pseudomonadota</taxon>
        <taxon>Alphaproteobacteria</taxon>
        <taxon>Hyphomicrobiales</taxon>
        <taxon>Phyllobacteriaceae</taxon>
        <taxon>Phyllobacterium</taxon>
    </lineage>
</organism>
<keyword evidence="13 18" id="KW-0408">Iron</keyword>
<evidence type="ECO:0000256" key="3">
    <source>
        <dbReference type="ARBA" id="ARBA00009578"/>
    </source>
</evidence>
<feature type="transmembrane region" description="Helical" evidence="18">
    <location>
        <begin position="402"/>
        <end position="428"/>
    </location>
</feature>
<evidence type="ECO:0000256" key="6">
    <source>
        <dbReference type="ARBA" id="ARBA00022617"/>
    </source>
</evidence>
<dbReference type="SUPFAM" id="SSF81442">
    <property type="entry name" value="Cytochrome c oxidase subunit I-like"/>
    <property type="match status" value="1"/>
</dbReference>
<accession>A0A2P7ARW5</accession>
<evidence type="ECO:0000256" key="18">
    <source>
        <dbReference type="RuleBase" id="RU363061"/>
    </source>
</evidence>
<evidence type="ECO:0000256" key="8">
    <source>
        <dbReference type="ARBA" id="ARBA00022692"/>
    </source>
</evidence>
<evidence type="ECO:0000256" key="4">
    <source>
        <dbReference type="ARBA" id="ARBA00022448"/>
    </source>
</evidence>
<keyword evidence="14 18" id="KW-0186">Copper</keyword>
<comment type="function">
    <text evidence="18">Cytochrome c oxidase is the component of the respiratory chain that catalyzes the reduction of oxygen to water. Subunits 1-3 form the functional core of the enzyme complex. CO I is the catalytic subunit of the enzyme. Electrons originating in cytochrome c are transferred via the copper A center of subunit 2 and heme A of subunit 1 to the bimetallic center formed by heme A3 and copper B.</text>
</comment>
<gene>
    <name evidence="20" type="primary">ctaD</name>
    <name evidence="20" type="ORF">CU100_16505</name>
</gene>
<evidence type="ECO:0000256" key="10">
    <source>
        <dbReference type="ARBA" id="ARBA00022967"/>
    </source>
</evidence>
<feature type="transmembrane region" description="Helical" evidence="18">
    <location>
        <begin position="213"/>
        <end position="243"/>
    </location>
</feature>
<evidence type="ECO:0000256" key="9">
    <source>
        <dbReference type="ARBA" id="ARBA00022723"/>
    </source>
</evidence>
<evidence type="ECO:0000313" key="21">
    <source>
        <dbReference type="Proteomes" id="UP000241158"/>
    </source>
</evidence>
<dbReference type="PANTHER" id="PTHR10422:SF35">
    <property type="entry name" value="CYTOCHROME BO(3) UBIQUINOL OXIDASE SUBUNIT 1"/>
    <property type="match status" value="1"/>
</dbReference>
<keyword evidence="5 18" id="KW-1003">Cell membrane</keyword>
<dbReference type="PROSITE" id="PS50855">
    <property type="entry name" value="COX1"/>
    <property type="match status" value="1"/>
</dbReference>
<dbReference type="AlphaFoldDB" id="A0A2P7ARW5"/>
<comment type="catalytic activity">
    <reaction evidence="16 18">
        <text>4 Fe(II)-[cytochrome c] + O2 + 8 H(+)(in) = 4 Fe(III)-[cytochrome c] + 2 H2O + 4 H(+)(out)</text>
        <dbReference type="Rhea" id="RHEA:11436"/>
        <dbReference type="Rhea" id="RHEA-COMP:10350"/>
        <dbReference type="Rhea" id="RHEA-COMP:14399"/>
        <dbReference type="ChEBI" id="CHEBI:15377"/>
        <dbReference type="ChEBI" id="CHEBI:15378"/>
        <dbReference type="ChEBI" id="CHEBI:15379"/>
        <dbReference type="ChEBI" id="CHEBI:29033"/>
        <dbReference type="ChEBI" id="CHEBI:29034"/>
        <dbReference type="EC" id="7.1.1.9"/>
    </reaction>
</comment>
<keyword evidence="8 17" id="KW-0812">Transmembrane</keyword>
<dbReference type="EMBL" id="PGGN01000003">
    <property type="protein sequence ID" value="PSH56907.1"/>
    <property type="molecule type" value="Genomic_DNA"/>
</dbReference>
<dbReference type="Gene3D" id="1.20.210.10">
    <property type="entry name" value="Cytochrome c oxidase-like, subunit I domain"/>
    <property type="match status" value="1"/>
</dbReference>
<dbReference type="OrthoDB" id="9803294at2"/>
<dbReference type="GO" id="GO:0004129">
    <property type="term" value="F:cytochrome-c oxidase activity"/>
    <property type="evidence" value="ECO:0007669"/>
    <property type="project" value="UniProtKB-EC"/>
</dbReference>
<dbReference type="GO" id="GO:0022904">
    <property type="term" value="P:respiratory electron transport chain"/>
    <property type="evidence" value="ECO:0007669"/>
    <property type="project" value="TreeGrafter"/>
</dbReference>
<dbReference type="InterPro" id="IPR000883">
    <property type="entry name" value="Cyt_C_Oxase_1"/>
</dbReference>
<dbReference type="InterPro" id="IPR023616">
    <property type="entry name" value="Cyt_c_oxase-like_su1_dom"/>
</dbReference>
<evidence type="ECO:0000256" key="11">
    <source>
        <dbReference type="ARBA" id="ARBA00022982"/>
    </source>
</evidence>
<keyword evidence="21" id="KW-1185">Reference proteome</keyword>
<feature type="transmembrane region" description="Helical" evidence="18">
    <location>
        <begin position="275"/>
        <end position="294"/>
    </location>
</feature>
<comment type="pathway">
    <text evidence="2 18">Energy metabolism; oxidative phosphorylation.</text>
</comment>
<evidence type="ECO:0000256" key="5">
    <source>
        <dbReference type="ARBA" id="ARBA00022475"/>
    </source>
</evidence>
<evidence type="ECO:0000256" key="2">
    <source>
        <dbReference type="ARBA" id="ARBA00004673"/>
    </source>
</evidence>
<keyword evidence="11 17" id="KW-0249">Electron transport</keyword>
<dbReference type="InterPro" id="IPR014241">
    <property type="entry name" value="Cyt_c_oxidase_su1_bac"/>
</dbReference>
<evidence type="ECO:0000256" key="13">
    <source>
        <dbReference type="ARBA" id="ARBA00023004"/>
    </source>
</evidence>
<dbReference type="RefSeq" id="WP_106717666.1">
    <property type="nucleotide sequence ID" value="NZ_JACHXT010000003.1"/>
</dbReference>
<feature type="transmembrane region" description="Helical" evidence="18">
    <location>
        <begin position="131"/>
        <end position="150"/>
    </location>
</feature>
<feature type="transmembrane region" description="Helical" evidence="18">
    <location>
        <begin position="334"/>
        <end position="357"/>
    </location>
</feature>
<evidence type="ECO:0000313" key="20">
    <source>
        <dbReference type="EMBL" id="PSH56907.1"/>
    </source>
</evidence>
<feature type="transmembrane region" description="Helical" evidence="18">
    <location>
        <begin position="96"/>
        <end position="119"/>
    </location>
</feature>
<dbReference type="GO" id="GO:0015990">
    <property type="term" value="P:electron transport coupled proton transport"/>
    <property type="evidence" value="ECO:0007669"/>
    <property type="project" value="InterPro"/>
</dbReference>
<evidence type="ECO:0000256" key="7">
    <source>
        <dbReference type="ARBA" id="ARBA00022660"/>
    </source>
</evidence>
<dbReference type="UniPathway" id="UPA00705"/>
<feature type="transmembrane region" description="Helical" evidence="18">
    <location>
        <begin position="369"/>
        <end position="390"/>
    </location>
</feature>
<dbReference type="InterPro" id="IPR023615">
    <property type="entry name" value="Cyt_c_Oxase_su1_BS"/>
</dbReference>
<comment type="similarity">
    <text evidence="3 17">Belongs to the heme-copper respiratory oxidase family.</text>
</comment>
<evidence type="ECO:0000256" key="1">
    <source>
        <dbReference type="ARBA" id="ARBA00004651"/>
    </source>
</evidence>
<reference evidence="21" key="1">
    <citation type="submission" date="2017-11" db="EMBL/GenBank/DDBJ databases">
        <authorList>
            <person name="Kuznetsova I."/>
            <person name="Sazanova A."/>
            <person name="Chirak E."/>
            <person name="Safronova V."/>
            <person name="Willems A."/>
        </authorList>
    </citation>
    <scope>NUCLEOTIDE SEQUENCE [LARGE SCALE GENOMIC DNA]</scope>
    <source>
        <strain evidence="21">PEPV15</strain>
    </source>
</reference>
<dbReference type="CDD" id="cd01662">
    <property type="entry name" value="Ubiquinol_Oxidase_I"/>
    <property type="match status" value="1"/>
</dbReference>
<keyword evidence="9 18" id="KW-0479">Metal-binding</keyword>
<dbReference type="EC" id="7.1.1.9" evidence="18"/>
<dbReference type="GO" id="GO:0046872">
    <property type="term" value="F:metal ion binding"/>
    <property type="evidence" value="ECO:0007669"/>
    <property type="project" value="UniProtKB-KW"/>
</dbReference>
<proteinExistence type="inferred from homology"/>
<feature type="transmembrane region" description="Helical" evidence="18">
    <location>
        <begin position="615"/>
        <end position="631"/>
    </location>
</feature>
<keyword evidence="15 18" id="KW-0472">Membrane</keyword>
<feature type="transmembrane region" description="Helical" evidence="18">
    <location>
        <begin position="52"/>
        <end position="76"/>
    </location>
</feature>
<feature type="transmembrane region" description="Helical" evidence="18">
    <location>
        <begin position="177"/>
        <end position="201"/>
    </location>
</feature>
<feature type="domain" description="Cytochrome oxidase subunit I profile" evidence="19">
    <location>
        <begin position="24"/>
        <end position="545"/>
    </location>
</feature>
<dbReference type="PANTHER" id="PTHR10422">
    <property type="entry name" value="CYTOCHROME C OXIDASE SUBUNIT 1"/>
    <property type="match status" value="1"/>
</dbReference>
<feature type="transmembrane region" description="Helical" evidence="18">
    <location>
        <begin position="440"/>
        <end position="461"/>
    </location>
</feature>